<evidence type="ECO:0000313" key="2">
    <source>
        <dbReference type="Proteomes" id="UP000253061"/>
    </source>
</evidence>
<dbReference type="AlphaFoldDB" id="A0A367VD53"/>
<evidence type="ECO:0000313" key="1">
    <source>
        <dbReference type="EMBL" id="RCK23134.1"/>
    </source>
</evidence>
<organism evidence="1 2">
    <name type="scientific">Thalassospira profundimaris</name>
    <dbReference type="NCBI Taxonomy" id="502049"/>
    <lineage>
        <taxon>Bacteria</taxon>
        <taxon>Pseudomonadati</taxon>
        <taxon>Pseudomonadota</taxon>
        <taxon>Alphaproteobacteria</taxon>
        <taxon>Rhodospirillales</taxon>
        <taxon>Thalassospiraceae</taxon>
        <taxon>Thalassospira</taxon>
    </lineage>
</organism>
<comment type="caution">
    <text evidence="1">The sequence shown here is derived from an EMBL/GenBank/DDBJ whole genome shotgun (WGS) entry which is preliminary data.</text>
</comment>
<name>A0A367VD53_9PROT</name>
<sequence>MNTRMLRRAILAAGIAVLAVVSFGNPHRHIADLFWPNDAAPWEQVTAVYVPDVSQPTRIKISEAAFDNLDACQSHVMAQAAEHGDPDLQKGRFECAIGFYADKDDGTGGEYRLIIK</sequence>
<dbReference type="Proteomes" id="UP000253061">
    <property type="component" value="Unassembled WGS sequence"/>
</dbReference>
<protein>
    <submittedName>
        <fullName evidence="1">Uncharacterized protein</fullName>
    </submittedName>
</protein>
<reference evidence="1 2" key="1">
    <citation type="submission" date="2014-07" db="EMBL/GenBank/DDBJ databases">
        <title>Draft genome sequence of Thalassospira profundimaris R8-17.</title>
        <authorList>
            <person name="Lai Q."/>
            <person name="Shao Z."/>
        </authorList>
    </citation>
    <scope>NUCLEOTIDE SEQUENCE [LARGE SCALE GENOMIC DNA]</scope>
    <source>
        <strain evidence="1 2">R8-17</strain>
    </source>
</reference>
<dbReference type="EMBL" id="JPWB01000003">
    <property type="protein sequence ID" value="RCK23134.1"/>
    <property type="molecule type" value="Genomic_DNA"/>
</dbReference>
<gene>
    <name evidence="1" type="ORF">TH6_08880</name>
</gene>
<accession>A0A367VD53</accession>
<proteinExistence type="predicted"/>